<gene>
    <name evidence="6" type="primary">Rptor</name>
    <name evidence="6" type="ORF">Tcan_17550</name>
</gene>
<dbReference type="EMBL" id="JPKZ01022845">
    <property type="protein sequence ID" value="KHN70996.1"/>
    <property type="molecule type" value="Genomic_DNA"/>
</dbReference>
<dbReference type="OMA" id="DYTHNWF"/>
<dbReference type="STRING" id="6265.A0A0B2UIT6"/>
<dbReference type="GO" id="GO:0009267">
    <property type="term" value="P:cellular response to starvation"/>
    <property type="evidence" value="ECO:0007669"/>
    <property type="project" value="TreeGrafter"/>
</dbReference>
<dbReference type="GO" id="GO:0071230">
    <property type="term" value="P:cellular response to amino acid stimulus"/>
    <property type="evidence" value="ECO:0007669"/>
    <property type="project" value="TreeGrafter"/>
</dbReference>
<dbReference type="GO" id="GO:0030674">
    <property type="term" value="F:protein-macromolecule adaptor activity"/>
    <property type="evidence" value="ECO:0007669"/>
    <property type="project" value="TreeGrafter"/>
</dbReference>
<dbReference type="SMART" id="SM00320">
    <property type="entry name" value="WD40"/>
    <property type="match status" value="5"/>
</dbReference>
<protein>
    <submittedName>
        <fullName evidence="6">Regulatory-associated protein of mTOR</fullName>
    </submittedName>
</protein>
<evidence type="ECO:0000256" key="1">
    <source>
        <dbReference type="ARBA" id="ARBA00009257"/>
    </source>
</evidence>
<dbReference type="SUPFAM" id="SSF48371">
    <property type="entry name" value="ARM repeat"/>
    <property type="match status" value="2"/>
</dbReference>
<keyword evidence="3" id="KW-0677">Repeat</keyword>
<dbReference type="SMART" id="SM01302">
    <property type="entry name" value="Raptor_N"/>
    <property type="match status" value="1"/>
</dbReference>
<dbReference type="Gene3D" id="1.25.10.10">
    <property type="entry name" value="Leucine-rich Repeat Variant"/>
    <property type="match status" value="1"/>
</dbReference>
<dbReference type="GO" id="GO:0010506">
    <property type="term" value="P:regulation of autophagy"/>
    <property type="evidence" value="ECO:0007669"/>
    <property type="project" value="TreeGrafter"/>
</dbReference>
<keyword evidence="2" id="KW-0853">WD repeat</keyword>
<sequence>MQPTSMLPKLPKFFANRSTFKEANFVYENYVFAVDIDKYKISQKRFKGDQLGVKRTDPPVATWFQESRHVEKIVGVKEEIEERDTWRRYSKERMKTVSVALVLCLNIGVDPPDVQKPNPCARQECWIDPHGMNPQKAIAKIASALQKNYERWQPRARYKNANDPTVEDVRRLCQSMRRNAKDERVLFHYNGHGVPRPTENGEIWVFNKNFTQYIPLSIFDLQSWMSHPSIYVWDCNSAGLIVRSFNRFADDHEKEWVKQLDEHMETRPPPLPVIQAEMKLEEKARAFGFRKKPNFKECIQLAACSEDELLPMDPDLPADLFTSCLTTPIQISVLWYIIRNDLKDRFPLSIVDKIPGQLTDRRTLLGELNWIFTAITDTIAWNALPKELFQKLFRLDLLLASLFRSFLLAERIMRANQCHVVSRPALPSVYDHPLWDAWDYTLDLCLSQMYESTFPTNKLWALGKEIYFTRSSMRYNVLVDVNSEASSDEIADYTHNWFFIDQLQAFEVWLKYGIEQRQPPQQLPVVLQVLLSQVHRVKALELLARFLDLGSWAVGHALSVGIFPYVLKLLQSATKELRPWLAFIWAKILAVEPSCQVDLIKDKDRGEDELLPMDPDLPADLFTSCLTTPIQISVLWYIIRNDLKDRFPLSIVDKIPGQLTDRRTLLGELNWIFTAITDTIAWNALPKELFQKLFRLDLLLASLFRSFLLAERIMRANQCHVVSRPALPSVYDHPLWDAWDYTLDLCLSQMYESTFPTNKLWALGKEIYFTRSSMRYNVLVDVNSEASSDEIADYTHNWFFIDQLQAFEVWLKYGIEQRQPPQQLPVVLQVLLSQECIQLAACSEDELLPMDPDLPADLFTSCLTTPIQISVLWYIIRNDLKDRFPLSIVDKIPGQLTDRRTLLGELNWIFTAITDTIAWNALPKELFQKLFRLDLLLASLFRSFLLAERIMRANQCHVVSRPALPSVYDHPLWDAWDYTLDLCLSQMYESTFPTNKLWALGKEIYFTRSSMRYNVLVDVNSEASSDEIADYTHNWFFIDQLQAFEVWLKYGIEQRQPPQQLPVVLQVLLSQVHRVKALELLARFLDLGSWAVGHALSVGIFPYVLKLLQSATKELRPWLAFIWAKILAVEPSCQVDLIKDKDRGYMYFIQILNDPHTNPRQKIVPAYVTAALIENNYKPAQELLTENRYVTLCIELLSDTALGQCRLLRLWLLIGLGRLWADHNDARWQAIRLVAYERVLEFLDDTVPEVRAAAVYSLGCLVRNRSENNEHATTIDHEVCDKLSAKCTFDGSVLVRAELVVAMQWFIVDFENRFANLMIDLDEKIEKFASEPGGRKYSLTFALVDPLVENTPWPNQESPGRDFSPLFVPKKRLSKEDAFKSRAVKQMRLLESKTFKEQSERIWLSLLRLSLDPVKKIAEMAQVLIEHVEQLASSKHRKLSTAHVHKPHPRTVSDNILKEEKTAPVKEITNGNEPVTFTIGSPVLASNSLGGPSAPNGHVRKLSESSSVSERQRTSSKTKLDVPPSLPIFHQSAIFTPKRNMYTPTIKSLSKLELENSFTAEPVPALVSTEFVPWCAKRFTEPILDMIQGQAGDGLSDRLAVKSLPSDWAFHKDEGLLQTAKHEIHALTNMIAQCDTQQLFVRSDREATSLVWSQLRPHLYSCDGRMINIWRWEAQKALCVRRFNSADGNPFVDVCFLYNFQTQIETLLAQKIPSGQIKLARSEASQSEDRLTMLGLQPNYKRHSQNRQAGDGLSDRLAVKSLPSDWAFHKDEGLLQTAKHEIHALTNMIAQCDTQQLFVRSDREATSLVWSQLRPHLYSCDGRMINIWRWEAQKALCVRRFNSADGNPFVDDVVCEMHILNEMTRELLMTGSDNGMVRVWDPCYSIHSHEFEAEPCMITATYLLKDVPRTPADKPETTVYSWNQRSGRILTSGNVRLCRIWDVHAEQTAQDIQIGAKSCLVTKICSDDSCSELIALGLNDGSVNLYDPRIPGKSQRVMSLRELQRKIVGLSFISNASASQADNGLRLVVGSEDGEIRVWEPRMFQEPIVQLNACEELKGKEMIMPKMEVQPFGQLMGCATVLPAMRIFDISGKQLTDIRYNDAFVSGAKVGLPTALRFHQLRVSVAIATRERFISAYGMPSIFYFGVLECSSIRGVAAK</sequence>
<dbReference type="OrthoDB" id="10262360at2759"/>
<evidence type="ECO:0000259" key="5">
    <source>
        <dbReference type="SMART" id="SM01302"/>
    </source>
</evidence>
<dbReference type="InterPro" id="IPR011989">
    <property type="entry name" value="ARM-like"/>
</dbReference>
<evidence type="ECO:0000313" key="7">
    <source>
        <dbReference type="Proteomes" id="UP000031036"/>
    </source>
</evidence>
<evidence type="ECO:0000313" key="6">
    <source>
        <dbReference type="EMBL" id="KHN70996.1"/>
    </source>
</evidence>
<dbReference type="PANTHER" id="PTHR12848:SF16">
    <property type="entry name" value="REGULATORY-ASSOCIATED PROTEIN OF MTOR"/>
    <property type="match status" value="1"/>
</dbReference>
<keyword evidence="7" id="KW-1185">Reference proteome</keyword>
<evidence type="ECO:0000256" key="3">
    <source>
        <dbReference type="ARBA" id="ARBA00022737"/>
    </source>
</evidence>
<dbReference type="GO" id="GO:0038202">
    <property type="term" value="P:TORC1 signaling"/>
    <property type="evidence" value="ECO:0007669"/>
    <property type="project" value="TreeGrafter"/>
</dbReference>
<dbReference type="PANTHER" id="PTHR12848">
    <property type="entry name" value="REGULATORY-ASSOCIATED PROTEIN OF MTOR"/>
    <property type="match status" value="1"/>
</dbReference>
<accession>A0A0B2UIT6</accession>
<dbReference type="GO" id="GO:0031931">
    <property type="term" value="C:TORC1 complex"/>
    <property type="evidence" value="ECO:0007669"/>
    <property type="project" value="InterPro"/>
</dbReference>
<dbReference type="InterPro" id="IPR016024">
    <property type="entry name" value="ARM-type_fold"/>
</dbReference>
<dbReference type="GO" id="GO:0030307">
    <property type="term" value="P:positive regulation of cell growth"/>
    <property type="evidence" value="ECO:0007669"/>
    <property type="project" value="TreeGrafter"/>
</dbReference>
<comment type="caution">
    <text evidence="6">The sequence shown here is derived from an EMBL/GenBank/DDBJ whole genome shotgun (WGS) entry which is preliminary data.</text>
</comment>
<dbReference type="PRINTS" id="PR01547">
    <property type="entry name" value="YEAST176DUF"/>
</dbReference>
<name>A0A0B2UIT6_TOXCA</name>
<comment type="similarity">
    <text evidence="1">Belongs to the WD repeat RAPTOR family.</text>
</comment>
<dbReference type="InterPro" id="IPR015943">
    <property type="entry name" value="WD40/YVTN_repeat-like_dom_sf"/>
</dbReference>
<dbReference type="InterPro" id="IPR004083">
    <property type="entry name" value="Raptor"/>
</dbReference>
<proteinExistence type="inferred from homology"/>
<dbReference type="Pfam" id="PF14538">
    <property type="entry name" value="Raptor_N"/>
    <property type="match status" value="1"/>
</dbReference>
<organism evidence="6 7">
    <name type="scientific">Toxocara canis</name>
    <name type="common">Canine roundworm</name>
    <dbReference type="NCBI Taxonomy" id="6265"/>
    <lineage>
        <taxon>Eukaryota</taxon>
        <taxon>Metazoa</taxon>
        <taxon>Ecdysozoa</taxon>
        <taxon>Nematoda</taxon>
        <taxon>Chromadorea</taxon>
        <taxon>Rhabditida</taxon>
        <taxon>Spirurina</taxon>
        <taxon>Ascaridomorpha</taxon>
        <taxon>Ascaridoidea</taxon>
        <taxon>Toxocaridae</taxon>
        <taxon>Toxocara</taxon>
    </lineage>
</organism>
<dbReference type="SUPFAM" id="SSF50978">
    <property type="entry name" value="WD40 repeat-like"/>
    <property type="match status" value="1"/>
</dbReference>
<dbReference type="GO" id="GO:0005737">
    <property type="term" value="C:cytoplasm"/>
    <property type="evidence" value="ECO:0007669"/>
    <property type="project" value="TreeGrafter"/>
</dbReference>
<dbReference type="InterPro" id="IPR029347">
    <property type="entry name" value="Raptor_N"/>
</dbReference>
<feature type="region of interest" description="Disordered" evidence="4">
    <location>
        <begin position="1488"/>
        <end position="1522"/>
    </location>
</feature>
<evidence type="ECO:0000256" key="4">
    <source>
        <dbReference type="SAM" id="MobiDB-lite"/>
    </source>
</evidence>
<dbReference type="Proteomes" id="UP000031036">
    <property type="component" value="Unassembled WGS sequence"/>
</dbReference>
<dbReference type="InterPro" id="IPR036322">
    <property type="entry name" value="WD40_repeat_dom_sf"/>
</dbReference>
<feature type="domain" description="Raptor N-terminal CASPase-like" evidence="5">
    <location>
        <begin position="93"/>
        <end position="246"/>
    </location>
</feature>
<dbReference type="InterPro" id="IPR001680">
    <property type="entry name" value="WD40_rpt"/>
</dbReference>
<reference evidence="6 7" key="1">
    <citation type="submission" date="2014-11" db="EMBL/GenBank/DDBJ databases">
        <title>Genetic blueprint of the zoonotic pathogen Toxocara canis.</title>
        <authorList>
            <person name="Zhu X.-Q."/>
            <person name="Korhonen P.K."/>
            <person name="Cai H."/>
            <person name="Young N.D."/>
            <person name="Nejsum P."/>
            <person name="von Samson-Himmelstjerna G."/>
            <person name="Boag P.R."/>
            <person name="Tan P."/>
            <person name="Li Q."/>
            <person name="Min J."/>
            <person name="Yang Y."/>
            <person name="Wang X."/>
            <person name="Fang X."/>
            <person name="Hall R.S."/>
            <person name="Hofmann A."/>
            <person name="Sternberg P.W."/>
            <person name="Jex A.R."/>
            <person name="Gasser R.B."/>
        </authorList>
    </citation>
    <scope>NUCLEOTIDE SEQUENCE [LARGE SCALE GENOMIC DNA]</scope>
    <source>
        <strain evidence="6">PN_DK_2014</strain>
    </source>
</reference>
<evidence type="ECO:0000256" key="2">
    <source>
        <dbReference type="ARBA" id="ARBA00022574"/>
    </source>
</evidence>
<dbReference type="Gene3D" id="2.130.10.10">
    <property type="entry name" value="YVTN repeat-like/Quinoprotein amine dehydrogenase"/>
    <property type="match status" value="2"/>
</dbReference>